<reference evidence="6 7" key="1">
    <citation type="journal article" date="2015" name="Genome Biol.">
        <title>Comparative genomics of Steinernema reveals deeply conserved gene regulatory networks.</title>
        <authorList>
            <person name="Dillman A.R."/>
            <person name="Macchietto M."/>
            <person name="Porter C.F."/>
            <person name="Rogers A."/>
            <person name="Williams B."/>
            <person name="Antoshechkin I."/>
            <person name="Lee M.M."/>
            <person name="Goodwin Z."/>
            <person name="Lu X."/>
            <person name="Lewis E.E."/>
            <person name="Goodrich-Blair H."/>
            <person name="Stock S.P."/>
            <person name="Adams B.J."/>
            <person name="Sternberg P.W."/>
            <person name="Mortazavi A."/>
        </authorList>
    </citation>
    <scope>NUCLEOTIDE SEQUENCE [LARGE SCALE GENOMIC DNA]</scope>
    <source>
        <strain evidence="6 7">ALL</strain>
    </source>
</reference>
<keyword evidence="3" id="KW-1133">Transmembrane helix</keyword>
<dbReference type="Gene3D" id="3.40.50.2300">
    <property type="match status" value="1"/>
</dbReference>
<dbReference type="Pfam" id="PF01094">
    <property type="entry name" value="ANF_receptor"/>
    <property type="match status" value="1"/>
</dbReference>
<name>A0A4U8URC2_STECR</name>
<dbReference type="AlphaFoldDB" id="A0A4U8URC2"/>
<reference evidence="6 7" key="2">
    <citation type="journal article" date="2019" name="G3 (Bethesda)">
        <title>Hybrid Assembly of the Genome of the Entomopathogenic Nematode Steinernema carpocapsae Identifies the X-Chromosome.</title>
        <authorList>
            <person name="Serra L."/>
            <person name="Macchietto M."/>
            <person name="Macias-Munoz A."/>
            <person name="McGill C.J."/>
            <person name="Rodriguez I.M."/>
            <person name="Rodriguez B."/>
            <person name="Murad R."/>
            <person name="Mortazavi A."/>
        </authorList>
    </citation>
    <scope>NUCLEOTIDE SEQUENCE [LARGE SCALE GENOMIC DNA]</scope>
    <source>
        <strain evidence="6 7">ALL</strain>
    </source>
</reference>
<comment type="caution">
    <text evidence="6">The sequence shown here is derived from an EMBL/GenBank/DDBJ whole genome shotgun (WGS) entry which is preliminary data.</text>
</comment>
<dbReference type="InterPro" id="IPR028082">
    <property type="entry name" value="Peripla_BP_I"/>
</dbReference>
<accession>A0A4U8URC2</accession>
<evidence type="ECO:0000313" key="6">
    <source>
        <dbReference type="EMBL" id="TMS34228.1"/>
    </source>
</evidence>
<sequence length="150" mass="16643">MHQIYHCNITGLQLVKSDPLVKTELALTSDAVNLIGNALTGFKKHNTPIESSALLCDAHDIWNDGQRLNPAIRSMSFTNGVTGHIQTDSRGRRLETMFDGIGRINGKFVKTKKRSTSERGPPLKFFYLIATAYLLKMMSAGRTSITHLLV</sequence>
<dbReference type="GO" id="GO:0016020">
    <property type="term" value="C:membrane"/>
    <property type="evidence" value="ECO:0007669"/>
    <property type="project" value="UniProtKB-SubCell"/>
</dbReference>
<evidence type="ECO:0000259" key="5">
    <source>
        <dbReference type="Pfam" id="PF01094"/>
    </source>
</evidence>
<evidence type="ECO:0000256" key="3">
    <source>
        <dbReference type="ARBA" id="ARBA00022989"/>
    </source>
</evidence>
<organism evidence="6 7">
    <name type="scientific">Steinernema carpocapsae</name>
    <name type="common">Entomopathogenic nematode</name>
    <dbReference type="NCBI Taxonomy" id="34508"/>
    <lineage>
        <taxon>Eukaryota</taxon>
        <taxon>Metazoa</taxon>
        <taxon>Ecdysozoa</taxon>
        <taxon>Nematoda</taxon>
        <taxon>Chromadorea</taxon>
        <taxon>Rhabditida</taxon>
        <taxon>Tylenchina</taxon>
        <taxon>Panagrolaimomorpha</taxon>
        <taxon>Strongyloidoidea</taxon>
        <taxon>Steinernematidae</taxon>
        <taxon>Steinernema</taxon>
    </lineage>
</organism>
<dbReference type="InterPro" id="IPR001828">
    <property type="entry name" value="ANF_lig-bd_rcpt"/>
</dbReference>
<gene>
    <name evidence="6" type="ORF">L596_001862</name>
</gene>
<dbReference type="STRING" id="34508.A0A4U8URC2"/>
<dbReference type="SUPFAM" id="SSF53822">
    <property type="entry name" value="Periplasmic binding protein-like I"/>
    <property type="match status" value="1"/>
</dbReference>
<dbReference type="EMBL" id="AZBU02000001">
    <property type="protein sequence ID" value="TMS34228.1"/>
    <property type="molecule type" value="Genomic_DNA"/>
</dbReference>
<keyword evidence="7" id="KW-1185">Reference proteome</keyword>
<evidence type="ECO:0000256" key="1">
    <source>
        <dbReference type="ARBA" id="ARBA00004370"/>
    </source>
</evidence>
<evidence type="ECO:0000256" key="2">
    <source>
        <dbReference type="ARBA" id="ARBA00022692"/>
    </source>
</evidence>
<comment type="subcellular location">
    <subcellularLocation>
        <location evidence="1">Membrane</location>
    </subcellularLocation>
</comment>
<dbReference type="OrthoDB" id="5826794at2759"/>
<evidence type="ECO:0000313" key="7">
    <source>
        <dbReference type="Proteomes" id="UP000298663"/>
    </source>
</evidence>
<keyword evidence="4" id="KW-0472">Membrane</keyword>
<feature type="domain" description="Receptor ligand binding region" evidence="5">
    <location>
        <begin position="21"/>
        <end position="99"/>
    </location>
</feature>
<evidence type="ECO:0000256" key="4">
    <source>
        <dbReference type="ARBA" id="ARBA00023136"/>
    </source>
</evidence>
<protein>
    <recommendedName>
        <fullName evidence="5">Receptor ligand binding region domain-containing protein</fullName>
    </recommendedName>
</protein>
<proteinExistence type="predicted"/>
<keyword evidence="2" id="KW-0812">Transmembrane</keyword>
<dbReference type="Proteomes" id="UP000298663">
    <property type="component" value="Unassembled WGS sequence"/>
</dbReference>